<gene>
    <name evidence="1" type="ORF">OW729_05160</name>
</gene>
<sequence length="176" mass="20921">MSHPKIPGVDLSKCKTLHRSKKERIYLTEDYKVIKICKNLDECRREYLILKYCENNKYFPKVYEYHTGYLIREYVSGMCLIDYIKKNSLDETLALTLVDLIENFKTLNFTRLDTGLSHIFISKSGAIKVIGLKNNYTRNEKYPKHMISGLKKLKVSKKFFKFLKTARPDIYKEWKE</sequence>
<name>A0ABT4D8K5_9CLOT</name>
<keyword evidence="1" id="KW-0418">Kinase</keyword>
<keyword evidence="2" id="KW-1185">Reference proteome</keyword>
<evidence type="ECO:0000313" key="2">
    <source>
        <dbReference type="Proteomes" id="UP001144612"/>
    </source>
</evidence>
<dbReference type="GO" id="GO:0004674">
    <property type="term" value="F:protein serine/threonine kinase activity"/>
    <property type="evidence" value="ECO:0007669"/>
    <property type="project" value="UniProtKB-KW"/>
</dbReference>
<proteinExistence type="predicted"/>
<accession>A0ABT4D8K5</accession>
<evidence type="ECO:0000313" key="1">
    <source>
        <dbReference type="EMBL" id="MCY6957993.1"/>
    </source>
</evidence>
<protein>
    <submittedName>
        <fullName evidence="1">Serine/threonine protein kinase</fullName>
    </submittedName>
</protein>
<dbReference type="Proteomes" id="UP001144612">
    <property type="component" value="Unassembled WGS sequence"/>
</dbReference>
<dbReference type="RefSeq" id="WP_268060390.1">
    <property type="nucleotide sequence ID" value="NZ_JAPQFJ010000003.1"/>
</dbReference>
<organism evidence="1 2">
    <name type="scientific">Clostridium brassicae</name>
    <dbReference type="NCBI Taxonomy" id="2999072"/>
    <lineage>
        <taxon>Bacteria</taxon>
        <taxon>Bacillati</taxon>
        <taxon>Bacillota</taxon>
        <taxon>Clostridia</taxon>
        <taxon>Eubacteriales</taxon>
        <taxon>Clostridiaceae</taxon>
        <taxon>Clostridium</taxon>
    </lineage>
</organism>
<dbReference type="EMBL" id="JAPQFJ010000003">
    <property type="protein sequence ID" value="MCY6957993.1"/>
    <property type="molecule type" value="Genomic_DNA"/>
</dbReference>
<comment type="caution">
    <text evidence="1">The sequence shown here is derived from an EMBL/GenBank/DDBJ whole genome shotgun (WGS) entry which is preliminary data.</text>
</comment>
<reference evidence="1" key="1">
    <citation type="submission" date="2022-12" db="EMBL/GenBank/DDBJ databases">
        <title>Clostridium sp. nov., isolated from industrial wastewater.</title>
        <authorList>
            <person name="Jiayan W."/>
        </authorList>
    </citation>
    <scope>NUCLEOTIDE SEQUENCE</scope>
    <source>
        <strain evidence="1">ZC22-4</strain>
    </source>
</reference>
<dbReference type="InterPro" id="IPR011009">
    <property type="entry name" value="Kinase-like_dom_sf"/>
</dbReference>
<keyword evidence="1" id="KW-0808">Transferase</keyword>
<keyword evidence="1" id="KW-0723">Serine/threonine-protein kinase</keyword>
<dbReference type="SUPFAM" id="SSF56112">
    <property type="entry name" value="Protein kinase-like (PK-like)"/>
    <property type="match status" value="1"/>
</dbReference>